<gene>
    <name evidence="2" type="ORF">I553_3408</name>
</gene>
<proteinExistence type="predicted"/>
<feature type="compositionally biased region" description="Gly residues" evidence="1">
    <location>
        <begin position="69"/>
        <end position="80"/>
    </location>
</feature>
<comment type="caution">
    <text evidence="2">The sequence shown here is derived from an EMBL/GenBank/DDBJ whole genome shotgun (WGS) entry which is preliminary data.</text>
</comment>
<name>X7ZZ55_MYCXE</name>
<keyword evidence="2" id="KW-0560">Oxidoreductase</keyword>
<dbReference type="AlphaFoldDB" id="X7ZZ55"/>
<evidence type="ECO:0000256" key="1">
    <source>
        <dbReference type="SAM" id="MobiDB-lite"/>
    </source>
</evidence>
<dbReference type="PROSITE" id="PS51257">
    <property type="entry name" value="PROKAR_LIPOPROTEIN"/>
    <property type="match status" value="1"/>
</dbReference>
<accession>X7ZZ55</accession>
<sequence>MSKFTPAQATAGIVVSITGISSTSCGSRCSPRSTSSDEQAPDEQECSVENKPLTATSSPPLVRRAAAGGSVGAGRGWPRF</sequence>
<dbReference type="EMBL" id="JAOB01000068">
    <property type="protein sequence ID" value="EUA23920.1"/>
    <property type="molecule type" value="Genomic_DNA"/>
</dbReference>
<feature type="region of interest" description="Disordered" evidence="1">
    <location>
        <begin position="21"/>
        <end position="80"/>
    </location>
</feature>
<organism evidence="2">
    <name type="scientific">Mycobacterium xenopi 4042</name>
    <dbReference type="NCBI Taxonomy" id="1299334"/>
    <lineage>
        <taxon>Bacteria</taxon>
        <taxon>Bacillati</taxon>
        <taxon>Actinomycetota</taxon>
        <taxon>Actinomycetes</taxon>
        <taxon>Mycobacteriales</taxon>
        <taxon>Mycobacteriaceae</taxon>
        <taxon>Mycobacterium</taxon>
    </lineage>
</organism>
<dbReference type="EC" id="1.9.3.1" evidence="2"/>
<feature type="compositionally biased region" description="Low complexity" evidence="1">
    <location>
        <begin position="21"/>
        <end position="36"/>
    </location>
</feature>
<evidence type="ECO:0000313" key="2">
    <source>
        <dbReference type="EMBL" id="EUA23920.1"/>
    </source>
</evidence>
<reference evidence="2" key="1">
    <citation type="submission" date="2014-01" db="EMBL/GenBank/DDBJ databases">
        <authorList>
            <person name="Brown-Elliot B."/>
            <person name="Wallace R."/>
            <person name="Lenaerts A."/>
            <person name="Ordway D."/>
            <person name="DeGroote M.A."/>
            <person name="Parker T."/>
            <person name="Sizemore C."/>
            <person name="Tallon L.J."/>
            <person name="Sadzewicz L.K."/>
            <person name="Sengamalay N."/>
            <person name="Fraser C.M."/>
            <person name="Hine E."/>
            <person name="Shefchek K.A."/>
            <person name="Das S.P."/>
            <person name="Tettelin H."/>
        </authorList>
    </citation>
    <scope>NUCLEOTIDE SEQUENCE [LARGE SCALE GENOMIC DNA]</scope>
    <source>
        <strain evidence="2">4042</strain>
    </source>
</reference>
<protein>
    <submittedName>
        <fullName evidence="2">Cytochrome c oxidase, subunit III domain protein</fullName>
        <ecNumber evidence="2">1.9.3.1</ecNumber>
    </submittedName>
</protein>
<dbReference type="GO" id="GO:0016491">
    <property type="term" value="F:oxidoreductase activity"/>
    <property type="evidence" value="ECO:0007669"/>
    <property type="project" value="UniProtKB-KW"/>
</dbReference>